<name>A0A0B4CUR0_9CAUL</name>
<dbReference type="RefSeq" id="WP_039247996.1">
    <property type="nucleotide sequence ID" value="NZ_CP119180.1"/>
</dbReference>
<gene>
    <name evidence="1" type="ORF">RM53_14810</name>
</gene>
<accession>A0A0B4CUR0</accession>
<reference evidence="1 2" key="1">
    <citation type="submission" date="2014-12" db="EMBL/GenBank/DDBJ databases">
        <title>Genome sequencing of Brevundimonas nasdae TPW30.</title>
        <authorList>
            <person name="Tan P.W."/>
            <person name="Chan K.-G."/>
        </authorList>
    </citation>
    <scope>NUCLEOTIDE SEQUENCE [LARGE SCALE GENOMIC DNA]</scope>
    <source>
        <strain evidence="1 2">TPW30</strain>
    </source>
</reference>
<evidence type="ECO:0000313" key="2">
    <source>
        <dbReference type="Proteomes" id="UP000031166"/>
    </source>
</evidence>
<sequence length="60" mass="6510">MQALVELIAGFIALLAAAVLTQFGVDTHNPNHGDREVRRVVECRDTGSNATLLSESKRDC</sequence>
<dbReference type="GeneID" id="34014069"/>
<dbReference type="AlphaFoldDB" id="A0A0B4CUR0"/>
<dbReference type="Proteomes" id="UP000031166">
    <property type="component" value="Unassembled WGS sequence"/>
</dbReference>
<comment type="caution">
    <text evidence="1">The sequence shown here is derived from an EMBL/GenBank/DDBJ whole genome shotgun (WGS) entry which is preliminary data.</text>
</comment>
<dbReference type="EMBL" id="JWSY01000029">
    <property type="protein sequence ID" value="KIC55835.1"/>
    <property type="molecule type" value="Genomic_DNA"/>
</dbReference>
<dbReference type="STRING" id="172043.RM53_14810"/>
<evidence type="ECO:0000313" key="1">
    <source>
        <dbReference type="EMBL" id="KIC55835.1"/>
    </source>
</evidence>
<protein>
    <submittedName>
        <fullName evidence="1">Uncharacterized protein</fullName>
    </submittedName>
</protein>
<organism evidence="1 2">
    <name type="scientific">Brevundimonas nasdae</name>
    <dbReference type="NCBI Taxonomy" id="172043"/>
    <lineage>
        <taxon>Bacteria</taxon>
        <taxon>Pseudomonadati</taxon>
        <taxon>Pseudomonadota</taxon>
        <taxon>Alphaproteobacteria</taxon>
        <taxon>Caulobacterales</taxon>
        <taxon>Caulobacteraceae</taxon>
        <taxon>Brevundimonas</taxon>
    </lineage>
</organism>
<proteinExistence type="predicted"/>